<evidence type="ECO:0000256" key="1">
    <source>
        <dbReference type="ARBA" id="ARBA00001539"/>
    </source>
</evidence>
<gene>
    <name evidence="10" type="primary">rfbB</name>
</gene>
<dbReference type="eggNOG" id="COG1088">
    <property type="taxonomic scope" value="Bacteria"/>
</dbReference>
<dbReference type="GO" id="GO:0009225">
    <property type="term" value="P:nucleotide-sugar metabolic process"/>
    <property type="evidence" value="ECO:0007669"/>
    <property type="project" value="InterPro"/>
</dbReference>
<dbReference type="InParanoid" id="Q7NNE3"/>
<evidence type="ECO:0000256" key="5">
    <source>
        <dbReference type="ARBA" id="ARBA00016977"/>
    </source>
</evidence>
<evidence type="ECO:0000313" key="11">
    <source>
        <dbReference type="Proteomes" id="UP000000557"/>
    </source>
</evidence>
<dbReference type="Pfam" id="PF16363">
    <property type="entry name" value="GDP_Man_Dehyd"/>
    <property type="match status" value="1"/>
</dbReference>
<dbReference type="PATRIC" id="fig|251221.4.peg.476"/>
<dbReference type="EnsemblBacteria" id="BAC88409">
    <property type="protein sequence ID" value="BAC88409"/>
    <property type="gene ID" value="BAC88409"/>
</dbReference>
<proteinExistence type="inferred from homology"/>
<dbReference type="PANTHER" id="PTHR43000">
    <property type="entry name" value="DTDP-D-GLUCOSE 4,6-DEHYDRATASE-RELATED"/>
    <property type="match status" value="1"/>
</dbReference>
<keyword evidence="11" id="KW-1185">Reference proteome</keyword>
<dbReference type="NCBIfam" id="TIGR01181">
    <property type="entry name" value="dTDP_gluc_dehyt"/>
    <property type="match status" value="1"/>
</dbReference>
<evidence type="ECO:0000259" key="9">
    <source>
        <dbReference type="Pfam" id="PF16363"/>
    </source>
</evidence>
<evidence type="ECO:0000256" key="6">
    <source>
        <dbReference type="ARBA" id="ARBA00023027"/>
    </source>
</evidence>
<dbReference type="KEGG" id="gvi:glr0468"/>
<evidence type="ECO:0000313" key="10">
    <source>
        <dbReference type="EMBL" id="BAC88409.1"/>
    </source>
</evidence>
<evidence type="ECO:0000256" key="8">
    <source>
        <dbReference type="RuleBase" id="RU004473"/>
    </source>
</evidence>
<comment type="catalytic activity">
    <reaction evidence="1 8">
        <text>dTDP-alpha-D-glucose = dTDP-4-dehydro-6-deoxy-alpha-D-glucose + H2O</text>
        <dbReference type="Rhea" id="RHEA:17221"/>
        <dbReference type="ChEBI" id="CHEBI:15377"/>
        <dbReference type="ChEBI" id="CHEBI:57477"/>
        <dbReference type="ChEBI" id="CHEBI:57649"/>
        <dbReference type="EC" id="4.2.1.46"/>
    </reaction>
</comment>
<dbReference type="EMBL" id="BA000045">
    <property type="protein sequence ID" value="BAC88409.1"/>
    <property type="molecule type" value="Genomic_DNA"/>
</dbReference>
<sequence length="360" mass="40532">MDKPTILVTGGAGFIGANFVCAWLSRHNGTLVNLDKLTYAGNPANLHALQADPRHVFVRGDICDPELIAQLLARFRPRYIVNFAAESHVDRSIHSPDAFVKTNVDGVFLLLEAALHHWKQLTQPEVEDFRFLQVSTDEVYGSLSAEESAFSETTPYRPNSPYAASKAAGDHLVRAYHRTYGLPVLTTNCSNNYGPYQHPEKLIPLMLLNALAGKALPVYGDGANIRDWLFVEDHCRAIERVLDSGTPGQTYNVGGHNEKTNLEVIRTLCAILDQERPRLGSGSYREQIRFVADRPGHDRRYAIDASKIGRELGWKPVESFESGIRKTVHWYLSQHRDWVEQVLSGDYKEWFAINYRGRTA</sequence>
<dbReference type="GO" id="GO:0008460">
    <property type="term" value="F:dTDP-glucose 4,6-dehydratase activity"/>
    <property type="evidence" value="ECO:0000318"/>
    <property type="project" value="GO_Central"/>
</dbReference>
<feature type="domain" description="NAD(P)-binding" evidence="9">
    <location>
        <begin position="7"/>
        <end position="327"/>
    </location>
</feature>
<dbReference type="EC" id="4.2.1.46" evidence="4 8"/>
<reference evidence="10 11" key="2">
    <citation type="journal article" date="2003" name="DNA Res.">
        <title>Complete genome structure of Gloeobacter violaceus PCC 7421, a cyanobacterium that lacks thylakoids (supplement).</title>
        <authorList>
            <person name="Nakamura Y."/>
            <person name="Kaneko T."/>
            <person name="Sato S."/>
            <person name="Mimuro M."/>
            <person name="Miyashita H."/>
            <person name="Tsuchiya T."/>
            <person name="Sasamoto S."/>
            <person name="Watanabe A."/>
            <person name="Kawashima K."/>
            <person name="Kishida Y."/>
            <person name="Kiyokawa C."/>
            <person name="Kohara M."/>
            <person name="Matsumoto M."/>
            <person name="Matsuno A."/>
            <person name="Nakazaki N."/>
            <person name="Shimpo S."/>
            <person name="Takeuchi C."/>
            <person name="Yamada M."/>
            <person name="Tabata S."/>
        </authorList>
    </citation>
    <scope>NUCLEOTIDE SEQUENCE [LARGE SCALE GENOMIC DNA]</scope>
    <source>
        <strain evidence="11">ATCC 29082 / PCC 7421</strain>
    </source>
</reference>
<organism evidence="10 11">
    <name type="scientific">Gloeobacter violaceus (strain ATCC 29082 / PCC 7421)</name>
    <dbReference type="NCBI Taxonomy" id="251221"/>
    <lineage>
        <taxon>Bacteria</taxon>
        <taxon>Bacillati</taxon>
        <taxon>Cyanobacteriota</taxon>
        <taxon>Cyanophyceae</taxon>
        <taxon>Gloeobacterales</taxon>
        <taxon>Gloeobacteraceae</taxon>
        <taxon>Gloeobacter</taxon>
    </lineage>
</organism>
<dbReference type="InterPro" id="IPR016040">
    <property type="entry name" value="NAD(P)-bd_dom"/>
</dbReference>
<dbReference type="Gene3D" id="3.40.50.720">
    <property type="entry name" value="NAD(P)-binding Rossmann-like Domain"/>
    <property type="match status" value="1"/>
</dbReference>
<dbReference type="HOGENOM" id="CLU_007383_1_14_3"/>
<comment type="similarity">
    <text evidence="3 8">Belongs to the NAD(P)-dependent epimerase/dehydratase family. dTDP-glucose dehydratase subfamily.</text>
</comment>
<dbReference type="FunCoup" id="Q7NNE3">
    <property type="interactions" value="203"/>
</dbReference>
<comment type="cofactor">
    <cofactor evidence="2 8">
        <name>NAD(+)</name>
        <dbReference type="ChEBI" id="CHEBI:57540"/>
    </cofactor>
</comment>
<dbReference type="InterPro" id="IPR005888">
    <property type="entry name" value="dTDP_Gluc_deHydtase"/>
</dbReference>
<dbReference type="InterPro" id="IPR036291">
    <property type="entry name" value="NAD(P)-bd_dom_sf"/>
</dbReference>
<name>Q7NNE3_GLOVI</name>
<dbReference type="AlphaFoldDB" id="Q7NNE3"/>
<dbReference type="CDD" id="cd05246">
    <property type="entry name" value="dTDP_GD_SDR_e"/>
    <property type="match status" value="1"/>
</dbReference>
<keyword evidence="6" id="KW-0520">NAD</keyword>
<dbReference type="OrthoDB" id="9811743at2"/>
<dbReference type="Gene3D" id="3.90.25.10">
    <property type="entry name" value="UDP-galactose 4-epimerase, domain 1"/>
    <property type="match status" value="1"/>
</dbReference>
<dbReference type="Proteomes" id="UP000000557">
    <property type="component" value="Chromosome"/>
</dbReference>
<evidence type="ECO:0000256" key="4">
    <source>
        <dbReference type="ARBA" id="ARBA00011990"/>
    </source>
</evidence>
<dbReference type="PhylomeDB" id="Q7NNE3"/>
<keyword evidence="7 8" id="KW-0456">Lyase</keyword>
<dbReference type="SUPFAM" id="SSF51735">
    <property type="entry name" value="NAD(P)-binding Rossmann-fold domains"/>
    <property type="match status" value="1"/>
</dbReference>
<accession>Q7NNE3</accession>
<evidence type="ECO:0000256" key="2">
    <source>
        <dbReference type="ARBA" id="ARBA00001911"/>
    </source>
</evidence>
<evidence type="ECO:0000256" key="7">
    <source>
        <dbReference type="ARBA" id="ARBA00023239"/>
    </source>
</evidence>
<dbReference type="RefSeq" id="WP_011140471.1">
    <property type="nucleotide sequence ID" value="NC_005125.1"/>
</dbReference>
<evidence type="ECO:0000256" key="3">
    <source>
        <dbReference type="ARBA" id="ARBA00008178"/>
    </source>
</evidence>
<dbReference type="STRING" id="251221.gene:10757940"/>
<reference evidence="10 11" key="1">
    <citation type="journal article" date="2003" name="DNA Res.">
        <title>Complete genome structure of Gloeobacter violaceus PCC 7421, a cyanobacterium that lacks thylakoids.</title>
        <authorList>
            <person name="Nakamura Y."/>
            <person name="Kaneko T."/>
            <person name="Sato S."/>
            <person name="Mimuro M."/>
            <person name="Miyashita H."/>
            <person name="Tsuchiya T."/>
            <person name="Sasamoto S."/>
            <person name="Watanabe A."/>
            <person name="Kawashima K."/>
            <person name="Kishida Y."/>
            <person name="Kiyokawa C."/>
            <person name="Kohara M."/>
            <person name="Matsumoto M."/>
            <person name="Matsuno A."/>
            <person name="Nakazaki N."/>
            <person name="Shimpo S."/>
            <person name="Takeuchi C."/>
            <person name="Yamada M."/>
            <person name="Tabata S."/>
        </authorList>
    </citation>
    <scope>NUCLEOTIDE SEQUENCE [LARGE SCALE GENOMIC DNA]</scope>
    <source>
        <strain evidence="11">ATCC 29082 / PCC 7421</strain>
    </source>
</reference>
<protein>
    <recommendedName>
        <fullName evidence="5 8">dTDP-glucose 4,6-dehydratase</fullName>
        <ecNumber evidence="4 8">4.2.1.46</ecNumber>
    </recommendedName>
</protein>